<evidence type="ECO:0000313" key="3">
    <source>
        <dbReference type="Proteomes" id="UP001153269"/>
    </source>
</evidence>
<reference evidence="2" key="1">
    <citation type="submission" date="2020-03" db="EMBL/GenBank/DDBJ databases">
        <authorList>
            <person name="Weist P."/>
        </authorList>
    </citation>
    <scope>NUCLEOTIDE SEQUENCE</scope>
</reference>
<organism evidence="2 3">
    <name type="scientific">Pleuronectes platessa</name>
    <name type="common">European plaice</name>
    <dbReference type="NCBI Taxonomy" id="8262"/>
    <lineage>
        <taxon>Eukaryota</taxon>
        <taxon>Metazoa</taxon>
        <taxon>Chordata</taxon>
        <taxon>Craniata</taxon>
        <taxon>Vertebrata</taxon>
        <taxon>Euteleostomi</taxon>
        <taxon>Actinopterygii</taxon>
        <taxon>Neopterygii</taxon>
        <taxon>Teleostei</taxon>
        <taxon>Neoteleostei</taxon>
        <taxon>Acanthomorphata</taxon>
        <taxon>Carangaria</taxon>
        <taxon>Pleuronectiformes</taxon>
        <taxon>Pleuronectoidei</taxon>
        <taxon>Pleuronectidae</taxon>
        <taxon>Pleuronectes</taxon>
    </lineage>
</organism>
<evidence type="ECO:0000256" key="1">
    <source>
        <dbReference type="SAM" id="MobiDB-lite"/>
    </source>
</evidence>
<comment type="caution">
    <text evidence="2">The sequence shown here is derived from an EMBL/GenBank/DDBJ whole genome shotgun (WGS) entry which is preliminary data.</text>
</comment>
<gene>
    <name evidence="2" type="ORF">PLEPLA_LOCUS18833</name>
</gene>
<protein>
    <submittedName>
        <fullName evidence="2">Uncharacterized protein</fullName>
    </submittedName>
</protein>
<feature type="compositionally biased region" description="Acidic residues" evidence="1">
    <location>
        <begin position="185"/>
        <end position="198"/>
    </location>
</feature>
<feature type="region of interest" description="Disordered" evidence="1">
    <location>
        <begin position="176"/>
        <end position="198"/>
    </location>
</feature>
<dbReference type="Proteomes" id="UP001153269">
    <property type="component" value="Unassembled WGS sequence"/>
</dbReference>
<accession>A0A9N7UF79</accession>
<proteinExistence type="predicted"/>
<dbReference type="EMBL" id="CADEAL010001273">
    <property type="protein sequence ID" value="CAB1430838.1"/>
    <property type="molecule type" value="Genomic_DNA"/>
</dbReference>
<name>A0A9N7UF79_PLEPL</name>
<dbReference type="AlphaFoldDB" id="A0A9N7UF79"/>
<evidence type="ECO:0000313" key="2">
    <source>
        <dbReference type="EMBL" id="CAB1430838.1"/>
    </source>
</evidence>
<keyword evidence="3" id="KW-1185">Reference proteome</keyword>
<sequence>MTAQQLGPTHRLSIMADIKLLHMYPPVGSDSKLPRGKFTIIHPRFLLAEWTDEWEPGNRPATGAALAVCGRTESEAAGAVTAGVVVAHPAKIQVIEMKEGEKQTDICLKSHTGSSLMSPLLLPSTLSPPGLPHTPHSSIADTHSLLSLHSPGTGTHTHSGDLHLAEGREEVGWWVGGYGKGRKEEDEEEEEEEEVEEE</sequence>